<organism evidence="20 21">
    <name type="scientific">Tumebacillus flagellatus</name>
    <dbReference type="NCBI Taxonomy" id="1157490"/>
    <lineage>
        <taxon>Bacteria</taxon>
        <taxon>Bacillati</taxon>
        <taxon>Bacillota</taxon>
        <taxon>Bacilli</taxon>
        <taxon>Bacillales</taxon>
        <taxon>Alicyclobacillaceae</taxon>
        <taxon>Tumebacillus</taxon>
    </lineage>
</organism>
<comment type="caution">
    <text evidence="20">The sequence shown here is derived from an EMBL/GenBank/DDBJ whole genome shotgun (WGS) entry which is preliminary data.</text>
</comment>
<dbReference type="SMART" id="SM00388">
    <property type="entry name" value="HisKA"/>
    <property type="match status" value="1"/>
</dbReference>
<keyword evidence="12" id="KW-0902">Two-component regulatory system</keyword>
<dbReference type="InterPro" id="IPR003661">
    <property type="entry name" value="HisK_dim/P_dom"/>
</dbReference>
<dbReference type="GO" id="GO:0005524">
    <property type="term" value="F:ATP binding"/>
    <property type="evidence" value="ECO:0007669"/>
    <property type="project" value="UniProtKB-KW"/>
</dbReference>
<keyword evidence="4" id="KW-1003">Cell membrane</keyword>
<dbReference type="FunFam" id="3.30.565.10:FF:000006">
    <property type="entry name" value="Sensor histidine kinase WalK"/>
    <property type="match status" value="1"/>
</dbReference>
<dbReference type="eggNOG" id="COG2205">
    <property type="taxonomic scope" value="Bacteria"/>
</dbReference>
<dbReference type="RefSeq" id="WP_038091947.1">
    <property type="nucleotide sequence ID" value="NZ_JMIR01000031.1"/>
</dbReference>
<dbReference type="InterPro" id="IPR005467">
    <property type="entry name" value="His_kinase_dom"/>
</dbReference>
<dbReference type="AlphaFoldDB" id="A0A074LMW0"/>
<dbReference type="OrthoDB" id="9813151at2"/>
<dbReference type="EMBL" id="JMIR01000031">
    <property type="protein sequence ID" value="KEO81860.1"/>
    <property type="molecule type" value="Genomic_DNA"/>
</dbReference>
<dbReference type="Pfam" id="PF02518">
    <property type="entry name" value="HATPase_c"/>
    <property type="match status" value="1"/>
</dbReference>
<evidence type="ECO:0000256" key="10">
    <source>
        <dbReference type="ARBA" id="ARBA00022840"/>
    </source>
</evidence>
<evidence type="ECO:0000256" key="15">
    <source>
        <dbReference type="ARBA" id="ARBA00037219"/>
    </source>
</evidence>
<accession>A0A074LMW0</accession>
<evidence type="ECO:0000256" key="7">
    <source>
        <dbReference type="ARBA" id="ARBA00022692"/>
    </source>
</evidence>
<evidence type="ECO:0000256" key="1">
    <source>
        <dbReference type="ARBA" id="ARBA00000085"/>
    </source>
</evidence>
<dbReference type="CDD" id="cd06225">
    <property type="entry name" value="HAMP"/>
    <property type="match status" value="1"/>
</dbReference>
<keyword evidence="21" id="KW-1185">Reference proteome</keyword>
<dbReference type="PROSITE" id="PS50109">
    <property type="entry name" value="HIS_KIN"/>
    <property type="match status" value="1"/>
</dbReference>
<evidence type="ECO:0000313" key="20">
    <source>
        <dbReference type="EMBL" id="KEO81860.1"/>
    </source>
</evidence>
<protein>
    <recommendedName>
        <fullName evidence="16">Heme sensor protein HssS</fullName>
        <ecNumber evidence="3">2.7.13.3</ecNumber>
    </recommendedName>
</protein>
<dbReference type="Gene3D" id="3.30.565.10">
    <property type="entry name" value="Histidine kinase-like ATPase, C-terminal domain"/>
    <property type="match status" value="1"/>
</dbReference>
<dbReference type="SMART" id="SM00387">
    <property type="entry name" value="HATPase_c"/>
    <property type="match status" value="1"/>
</dbReference>
<evidence type="ECO:0000259" key="18">
    <source>
        <dbReference type="PROSITE" id="PS50109"/>
    </source>
</evidence>
<feature type="domain" description="HAMP" evidence="19">
    <location>
        <begin position="185"/>
        <end position="237"/>
    </location>
</feature>
<evidence type="ECO:0000256" key="16">
    <source>
        <dbReference type="ARBA" id="ARBA00040841"/>
    </source>
</evidence>
<feature type="transmembrane region" description="Helical" evidence="17">
    <location>
        <begin position="163"/>
        <end position="188"/>
    </location>
</feature>
<keyword evidence="10" id="KW-0067">ATP-binding</keyword>
<evidence type="ECO:0000256" key="8">
    <source>
        <dbReference type="ARBA" id="ARBA00022741"/>
    </source>
</evidence>
<dbReference type="SUPFAM" id="SSF158472">
    <property type="entry name" value="HAMP domain-like"/>
    <property type="match status" value="1"/>
</dbReference>
<dbReference type="InterPro" id="IPR036097">
    <property type="entry name" value="HisK_dim/P_sf"/>
</dbReference>
<keyword evidence="14 17" id="KW-0472">Membrane</keyword>
<evidence type="ECO:0000256" key="6">
    <source>
        <dbReference type="ARBA" id="ARBA00022679"/>
    </source>
</evidence>
<feature type="transmembrane region" description="Helical" evidence="17">
    <location>
        <begin position="6"/>
        <end position="26"/>
    </location>
</feature>
<evidence type="ECO:0000256" key="11">
    <source>
        <dbReference type="ARBA" id="ARBA00022989"/>
    </source>
</evidence>
<dbReference type="STRING" id="1157490.EL26_18660"/>
<evidence type="ECO:0000313" key="21">
    <source>
        <dbReference type="Proteomes" id="UP000027931"/>
    </source>
</evidence>
<dbReference type="GO" id="GO:0005886">
    <property type="term" value="C:plasma membrane"/>
    <property type="evidence" value="ECO:0007669"/>
    <property type="project" value="UniProtKB-SubCell"/>
</dbReference>
<dbReference type="SUPFAM" id="SSF47384">
    <property type="entry name" value="Homodimeric domain of signal transducing histidine kinase"/>
    <property type="match status" value="1"/>
</dbReference>
<dbReference type="InterPro" id="IPR003594">
    <property type="entry name" value="HATPase_dom"/>
</dbReference>
<evidence type="ECO:0000256" key="2">
    <source>
        <dbReference type="ARBA" id="ARBA00004651"/>
    </source>
</evidence>
<dbReference type="InterPro" id="IPR003660">
    <property type="entry name" value="HAMP_dom"/>
</dbReference>
<dbReference type="Pfam" id="PF00672">
    <property type="entry name" value="HAMP"/>
    <property type="match status" value="1"/>
</dbReference>
<dbReference type="Gene3D" id="1.10.287.130">
    <property type="match status" value="1"/>
</dbReference>
<evidence type="ECO:0000256" key="9">
    <source>
        <dbReference type="ARBA" id="ARBA00022777"/>
    </source>
</evidence>
<dbReference type="Proteomes" id="UP000027931">
    <property type="component" value="Unassembled WGS sequence"/>
</dbReference>
<dbReference type="Gene3D" id="6.10.340.10">
    <property type="match status" value="1"/>
</dbReference>
<dbReference type="EC" id="2.7.13.3" evidence="3"/>
<evidence type="ECO:0000256" key="17">
    <source>
        <dbReference type="SAM" id="Phobius"/>
    </source>
</evidence>
<dbReference type="InterPro" id="IPR036890">
    <property type="entry name" value="HATPase_C_sf"/>
</dbReference>
<keyword evidence="5" id="KW-0597">Phosphoprotein</keyword>
<dbReference type="Pfam" id="PF00512">
    <property type="entry name" value="HisKA"/>
    <property type="match status" value="1"/>
</dbReference>
<dbReference type="GO" id="GO:0000155">
    <property type="term" value="F:phosphorelay sensor kinase activity"/>
    <property type="evidence" value="ECO:0007669"/>
    <property type="project" value="InterPro"/>
</dbReference>
<name>A0A074LMW0_9BACL</name>
<keyword evidence="11 17" id="KW-1133">Transmembrane helix</keyword>
<dbReference type="SUPFAM" id="SSF55874">
    <property type="entry name" value="ATPase domain of HSP90 chaperone/DNA topoisomerase II/histidine kinase"/>
    <property type="match status" value="1"/>
</dbReference>
<dbReference type="PANTHER" id="PTHR45528:SF11">
    <property type="entry name" value="HISTIDINE KINASE"/>
    <property type="match status" value="1"/>
</dbReference>
<evidence type="ECO:0000256" key="5">
    <source>
        <dbReference type="ARBA" id="ARBA00022553"/>
    </source>
</evidence>
<sequence>MKTLYVRTVVLMVLALIVSSVLSFLLSNVYYQSFLKSYNEEKLMGVVESLAAEYEANPGLDLDGYLQTAAHLNYQLAVIDETGHRVFYGSEFKDRELDAGVVTRVLHGQKYHGILENRHGLFVTGFFENTLKNSVGVPLQAQGKTVALFLRPDIERMLGEVRVLLAFLLAGTFVLSLVFLVVFAHFVVKPVKRLTAATQKISEGEYDVRLESSRRDEIGELARQFSQMAGELKQLESMRQEFVSNVSHEIQSPLTSIKGFSQALRTADMAAEERDLYLGIIEAESERLSSLSKQLLTLASLDKEAAQVEKTLYRLDEQIREALLVLEWQWQEKGLQVDLQLPDVTVQGDRHLLQLVWINLLTNAVKFTDAGGRIRVALINEGSDVWVRVQDSGIGISESELPRVFERFYKGDKSRNRTRAGSGLGLAIVDKIVRLHGGAVSVNSKLGEGTTVEVRLPRL</sequence>
<dbReference type="InterPro" id="IPR050398">
    <property type="entry name" value="HssS/ArlS-like"/>
</dbReference>
<evidence type="ECO:0000256" key="14">
    <source>
        <dbReference type="ARBA" id="ARBA00023136"/>
    </source>
</evidence>
<keyword evidence="8" id="KW-0547">Nucleotide-binding</keyword>
<keyword evidence="9" id="KW-0418">Kinase</keyword>
<dbReference type="CDD" id="cd00075">
    <property type="entry name" value="HATPase"/>
    <property type="match status" value="1"/>
</dbReference>
<proteinExistence type="predicted"/>
<dbReference type="CDD" id="cd00082">
    <property type="entry name" value="HisKA"/>
    <property type="match status" value="1"/>
</dbReference>
<feature type="domain" description="Histidine kinase" evidence="18">
    <location>
        <begin position="245"/>
        <end position="459"/>
    </location>
</feature>
<reference evidence="20 21" key="1">
    <citation type="journal article" date="2013" name="Int. J. Syst. Evol. Microbiol.">
        <title>Tumebacillus flagellatus sp. nov., an alpha-amylase/pullulanase-producing bacterium isolated from cassava wastewater.</title>
        <authorList>
            <person name="Wang Q."/>
            <person name="Xie N."/>
            <person name="Qin Y."/>
            <person name="Shen N."/>
            <person name="Zhu J."/>
            <person name="Mi H."/>
            <person name="Huang R."/>
        </authorList>
    </citation>
    <scope>NUCLEOTIDE SEQUENCE [LARGE SCALE GENOMIC DNA]</scope>
    <source>
        <strain evidence="20 21">GST4</strain>
    </source>
</reference>
<evidence type="ECO:0000256" key="13">
    <source>
        <dbReference type="ARBA" id="ARBA00023026"/>
    </source>
</evidence>
<dbReference type="FunFam" id="1.10.287.130:FF:000001">
    <property type="entry name" value="Two-component sensor histidine kinase"/>
    <property type="match status" value="1"/>
</dbReference>
<gene>
    <name evidence="20" type="ORF">EL26_18660</name>
</gene>
<dbReference type="InterPro" id="IPR004358">
    <property type="entry name" value="Sig_transdc_His_kin-like_C"/>
</dbReference>
<comment type="function">
    <text evidence="15">Member of the two-component regulatory system HssS/HssR involved in intracellular heme homeostasis and tempering of staphylococcal virulence. HssS functions as a heme sensor histidine kinase which is autophosphorylated at a histidine residue and transfers its phosphate group to an aspartate residue of HssR. HssR/HssS activates the expression of hrtAB, an efflux pump, in response to extracellular heme, hemin, hemoglobin or blood.</text>
</comment>
<dbReference type="SMART" id="SM00304">
    <property type="entry name" value="HAMP"/>
    <property type="match status" value="1"/>
</dbReference>
<dbReference type="PROSITE" id="PS50885">
    <property type="entry name" value="HAMP"/>
    <property type="match status" value="1"/>
</dbReference>
<evidence type="ECO:0000256" key="3">
    <source>
        <dbReference type="ARBA" id="ARBA00012438"/>
    </source>
</evidence>
<keyword evidence="7 17" id="KW-0812">Transmembrane</keyword>
<evidence type="ECO:0000256" key="4">
    <source>
        <dbReference type="ARBA" id="ARBA00022475"/>
    </source>
</evidence>
<dbReference type="PRINTS" id="PR00344">
    <property type="entry name" value="BCTRLSENSOR"/>
</dbReference>
<comment type="catalytic activity">
    <reaction evidence="1">
        <text>ATP + protein L-histidine = ADP + protein N-phospho-L-histidine.</text>
        <dbReference type="EC" id="2.7.13.3"/>
    </reaction>
</comment>
<comment type="subcellular location">
    <subcellularLocation>
        <location evidence="2">Cell membrane</location>
        <topology evidence="2">Multi-pass membrane protein</topology>
    </subcellularLocation>
</comment>
<evidence type="ECO:0000256" key="12">
    <source>
        <dbReference type="ARBA" id="ARBA00023012"/>
    </source>
</evidence>
<dbReference type="PANTHER" id="PTHR45528">
    <property type="entry name" value="SENSOR HISTIDINE KINASE CPXA"/>
    <property type="match status" value="1"/>
</dbReference>
<keyword evidence="6" id="KW-0808">Transferase</keyword>
<evidence type="ECO:0000259" key="19">
    <source>
        <dbReference type="PROSITE" id="PS50885"/>
    </source>
</evidence>
<keyword evidence="13" id="KW-0843">Virulence</keyword>